<evidence type="ECO:0000259" key="6">
    <source>
        <dbReference type="Pfam" id="PF01979"/>
    </source>
</evidence>
<dbReference type="PANTHER" id="PTHR11113">
    <property type="entry name" value="N-ACETYLGLUCOSAMINE-6-PHOSPHATE DEACETYLASE"/>
    <property type="match status" value="1"/>
</dbReference>
<dbReference type="Gene3D" id="2.30.40.10">
    <property type="entry name" value="Urease, subunit C, domain 1"/>
    <property type="match status" value="1"/>
</dbReference>
<keyword evidence="4 5" id="KW-0119">Carbohydrate metabolism</keyword>
<dbReference type="CDD" id="cd00854">
    <property type="entry name" value="NagA"/>
    <property type="match status" value="1"/>
</dbReference>
<comment type="similarity">
    <text evidence="1 5">Belongs to the metallo-dependent hydrolases superfamily. NagA family.</text>
</comment>
<dbReference type="Pfam" id="PF01979">
    <property type="entry name" value="Amidohydro_1"/>
    <property type="match status" value="1"/>
</dbReference>
<evidence type="ECO:0000256" key="1">
    <source>
        <dbReference type="ARBA" id="ARBA00010716"/>
    </source>
</evidence>
<feature type="domain" description="Amidohydrolase-related" evidence="6">
    <location>
        <begin position="47"/>
        <end position="377"/>
    </location>
</feature>
<comment type="caution">
    <text evidence="7">The sequence shown here is derived from an EMBL/GenBank/DDBJ whole genome shotgun (WGS) entry which is preliminary data.</text>
</comment>
<dbReference type="InterPro" id="IPR006680">
    <property type="entry name" value="Amidohydro-rel"/>
</dbReference>
<dbReference type="InterPro" id="IPR003764">
    <property type="entry name" value="GlcNAc_6-P_deAcase"/>
</dbReference>
<sequence>MIIKNGLVFTQDKRFEKKDIYIEDGRFVSPNAYTEDKADVIDAEGQFVLPGLIDIHSHGAVGCDFSDGDKGGVKKILAYERAHGITTYCPTSMTLPQETLETAYASLDDPSFFHLANVRTDQPASGQNPVESGYARIAGINMEGPFLDEAKKGAHQACYLRPASAAFFDACQKAASGAIRLVTVAPNIADNIDFIRDYHEKVTISLGHTSCDCATAEKAITAGADHLTHLFNAMPSLLHREPGLIGAAMDAENIYAELIADGIHVHGTMIRNAFRMFPDHICLISDSIRGTGLSDGSYELGGQIFHVKGKLATLDDGTIAGSVTNLYDSMCHAIEIGVPMEEAIAAATIHPAKSLGIYGQVGSITPGKYADILLVNKKMELQRVL</sequence>
<dbReference type="InterPro" id="IPR032466">
    <property type="entry name" value="Metal_Hydrolase"/>
</dbReference>
<protein>
    <submittedName>
        <fullName evidence="7">N-acetylglucosamine-6-phosphate deacetylase</fullName>
        <ecNumber evidence="7">3.5.1.25</ecNumber>
    </submittedName>
</protein>
<keyword evidence="8" id="KW-1185">Reference proteome</keyword>
<evidence type="ECO:0000256" key="2">
    <source>
        <dbReference type="ARBA" id="ARBA00022723"/>
    </source>
</evidence>
<name>A0ABR7GE87_9FIRM</name>
<gene>
    <name evidence="7" type="primary">nagA</name>
    <name evidence="7" type="ORF">H8R94_03850</name>
</gene>
<dbReference type="EC" id="3.5.1.25" evidence="7"/>
<dbReference type="NCBIfam" id="TIGR00221">
    <property type="entry name" value="nagA"/>
    <property type="match status" value="1"/>
</dbReference>
<dbReference type="SUPFAM" id="SSF51338">
    <property type="entry name" value="Composite domain of metallo-dependent hydrolases"/>
    <property type="match status" value="1"/>
</dbReference>
<dbReference type="Gene3D" id="3.20.20.140">
    <property type="entry name" value="Metal-dependent hydrolases"/>
    <property type="match status" value="1"/>
</dbReference>
<dbReference type="RefSeq" id="WP_186853939.1">
    <property type="nucleotide sequence ID" value="NZ_JACOPG010000001.1"/>
</dbReference>
<dbReference type="Proteomes" id="UP000643810">
    <property type="component" value="Unassembled WGS sequence"/>
</dbReference>
<evidence type="ECO:0000256" key="3">
    <source>
        <dbReference type="ARBA" id="ARBA00022801"/>
    </source>
</evidence>
<proteinExistence type="inferred from homology"/>
<dbReference type="InterPro" id="IPR011059">
    <property type="entry name" value="Metal-dep_hydrolase_composite"/>
</dbReference>
<evidence type="ECO:0000313" key="8">
    <source>
        <dbReference type="Proteomes" id="UP000643810"/>
    </source>
</evidence>
<dbReference type="EMBL" id="JACOPG010000001">
    <property type="protein sequence ID" value="MBC5685753.1"/>
    <property type="molecule type" value="Genomic_DNA"/>
</dbReference>
<dbReference type="PIRSF" id="PIRSF038994">
    <property type="entry name" value="NagA"/>
    <property type="match status" value="1"/>
</dbReference>
<dbReference type="PANTHER" id="PTHR11113:SF14">
    <property type="entry name" value="N-ACETYLGLUCOSAMINE-6-PHOSPHATE DEACETYLASE"/>
    <property type="match status" value="1"/>
</dbReference>
<keyword evidence="3 5" id="KW-0378">Hydrolase</keyword>
<accession>A0ABR7GE87</accession>
<organism evidence="7 8">
    <name type="scientific">Roseburia lenta</name>
    <dbReference type="NCBI Taxonomy" id="2763061"/>
    <lineage>
        <taxon>Bacteria</taxon>
        <taxon>Bacillati</taxon>
        <taxon>Bacillota</taxon>
        <taxon>Clostridia</taxon>
        <taxon>Lachnospirales</taxon>
        <taxon>Lachnospiraceae</taxon>
        <taxon>Roseburia</taxon>
    </lineage>
</organism>
<dbReference type="GO" id="GO:0008448">
    <property type="term" value="F:N-acetylglucosamine-6-phosphate deacetylase activity"/>
    <property type="evidence" value="ECO:0007669"/>
    <property type="project" value="UniProtKB-EC"/>
</dbReference>
<dbReference type="SUPFAM" id="SSF51556">
    <property type="entry name" value="Metallo-dependent hydrolases"/>
    <property type="match status" value="1"/>
</dbReference>
<keyword evidence="2" id="KW-0479">Metal-binding</keyword>
<evidence type="ECO:0000256" key="5">
    <source>
        <dbReference type="PIRNR" id="PIRNR038994"/>
    </source>
</evidence>
<reference evidence="7 8" key="1">
    <citation type="submission" date="2020-08" db="EMBL/GenBank/DDBJ databases">
        <title>Genome public.</title>
        <authorList>
            <person name="Liu C."/>
            <person name="Sun Q."/>
        </authorList>
    </citation>
    <scope>NUCLEOTIDE SEQUENCE [LARGE SCALE GENOMIC DNA]</scope>
    <source>
        <strain evidence="7 8">NSJ-9</strain>
    </source>
</reference>
<evidence type="ECO:0000313" key="7">
    <source>
        <dbReference type="EMBL" id="MBC5685753.1"/>
    </source>
</evidence>
<evidence type="ECO:0000256" key="4">
    <source>
        <dbReference type="ARBA" id="ARBA00023277"/>
    </source>
</evidence>